<dbReference type="PANTHER" id="PTHR38011:SF11">
    <property type="entry name" value="2,5-DIAMINO-6-RIBOSYLAMINO-4(3H)-PYRIMIDINONE 5'-PHOSPHATE REDUCTASE"/>
    <property type="match status" value="1"/>
</dbReference>
<evidence type="ECO:0000313" key="3">
    <source>
        <dbReference type="Proteomes" id="UP000694257"/>
    </source>
</evidence>
<proteinExistence type="predicted"/>
<dbReference type="Proteomes" id="UP000694257">
    <property type="component" value="Chromosome"/>
</dbReference>
<reference evidence="2 3" key="1">
    <citation type="submission" date="2021-07" db="EMBL/GenBank/DDBJ databases">
        <title>Whole Genome Sequence of Nocardia Iowensis.</title>
        <authorList>
            <person name="Lamm A."/>
            <person name="Collins-Fairclough A.M."/>
            <person name="Bunk B."/>
            <person name="Sproer C."/>
        </authorList>
    </citation>
    <scope>NUCLEOTIDE SEQUENCE [LARGE SCALE GENOMIC DNA]</scope>
    <source>
        <strain evidence="2 3">NRRL 5646</strain>
    </source>
</reference>
<dbReference type="InterPro" id="IPR050765">
    <property type="entry name" value="Riboflavin_Biosynth_HTPR"/>
</dbReference>
<evidence type="ECO:0000313" key="2">
    <source>
        <dbReference type="EMBL" id="QXN89160.1"/>
    </source>
</evidence>
<gene>
    <name evidence="2" type="ORF">KV110_26900</name>
</gene>
<accession>A0ABX8RL43</accession>
<dbReference type="EMBL" id="CP078145">
    <property type="protein sequence ID" value="QXN89160.1"/>
    <property type="molecule type" value="Genomic_DNA"/>
</dbReference>
<dbReference type="Pfam" id="PF01872">
    <property type="entry name" value="RibD_C"/>
    <property type="match status" value="1"/>
</dbReference>
<dbReference type="PANTHER" id="PTHR38011">
    <property type="entry name" value="DIHYDROFOLATE REDUCTASE FAMILY PROTEIN (AFU_ORTHOLOGUE AFUA_8G06820)"/>
    <property type="match status" value="1"/>
</dbReference>
<organism evidence="2 3">
    <name type="scientific">Nocardia iowensis</name>
    <dbReference type="NCBI Taxonomy" id="204891"/>
    <lineage>
        <taxon>Bacteria</taxon>
        <taxon>Bacillati</taxon>
        <taxon>Actinomycetota</taxon>
        <taxon>Actinomycetes</taxon>
        <taxon>Mycobacteriales</taxon>
        <taxon>Nocardiaceae</taxon>
        <taxon>Nocardia</taxon>
    </lineage>
</organism>
<name>A0ABX8RL43_NOCIO</name>
<evidence type="ECO:0000259" key="1">
    <source>
        <dbReference type="Pfam" id="PF01872"/>
    </source>
</evidence>
<dbReference type="InterPro" id="IPR002734">
    <property type="entry name" value="RibDG_C"/>
</dbReference>
<keyword evidence="3" id="KW-1185">Reference proteome</keyword>
<feature type="domain" description="Bacterial bifunctional deaminase-reductase C-terminal" evidence="1">
    <location>
        <begin position="4"/>
        <end position="175"/>
    </location>
</feature>
<sequence>MRTMLLQMMVTLDGYAAGPDGALDWIEVDDPELDAYLAELLGAVDAQLFGRASYELLAQYWPGAQQDPATPGDAMLAPLVNALPKIVVSTRPDLDLPWQPARRIGADLAAEVAELKNEPGKPVVIFAGARTAQEFLRLGAVDELRLLVFPVLLGAGQRLFDAVPPQPLRLVEVVPFRTSGVVLQTYRRQ</sequence>
<protein>
    <submittedName>
        <fullName evidence="2">Dihydrofolate reductase family protein</fullName>
    </submittedName>
</protein>